<accession>A0A1M5F7Z8</accession>
<dbReference type="InterPro" id="IPR011251">
    <property type="entry name" value="Luciferase-like_dom"/>
</dbReference>
<evidence type="ECO:0000256" key="3">
    <source>
        <dbReference type="ARBA" id="ARBA00023002"/>
    </source>
</evidence>
<evidence type="ECO:0000256" key="1">
    <source>
        <dbReference type="ARBA" id="ARBA00022630"/>
    </source>
</evidence>
<dbReference type="STRING" id="1122156.SAMN02745117_02758"/>
<evidence type="ECO:0000259" key="5">
    <source>
        <dbReference type="Pfam" id="PF00296"/>
    </source>
</evidence>
<sequence>MPFCNHPKGQAVSLELNWYLPTHGDYHGLANNQVGHPDALVRPNAPRYLAQVAKAIEYAGFHAILIPTSATCHDGWVTAAALSRHTTRLKFLVAFRPGFVLPAVAAQTAQSLQAITGGRLLLNVVTGGDSADQRSYGDFLDHTQRYERAAEFLDIVSRLWDGETLNYHGAYYQLAQARLRRLPAPRPPLYFGGASGIAETVAAKHVDTYLLWGETPDMVRDRLQRMNALAAQAGRTLRYGFRVHVIARDTEAQAWAEADRLLREVPKHYLDAAQRAVGNKESVGQSRMSSLHAGKTINHVRDLEVYPNLWAGVGLVRSGAGTALVGSHQQVAERIEEFHQLGLDSFILSGYPNLEETLRIGEEVVPLLRHLQHTDRTRTANPTQEATWALN</sequence>
<keyword evidence="1" id="KW-0285">Flavoprotein</keyword>
<evidence type="ECO:0000256" key="2">
    <source>
        <dbReference type="ARBA" id="ARBA00022643"/>
    </source>
</evidence>
<dbReference type="InterPro" id="IPR036661">
    <property type="entry name" value="Luciferase-like_sf"/>
</dbReference>
<keyword evidence="3" id="KW-0560">Oxidoreductase</keyword>
<evidence type="ECO:0000313" key="7">
    <source>
        <dbReference type="Proteomes" id="UP000184327"/>
    </source>
</evidence>
<dbReference type="CDD" id="cd01094">
    <property type="entry name" value="Alkanesulfonate_monoxygenase"/>
    <property type="match status" value="1"/>
</dbReference>
<organism evidence="6 7">
    <name type="scientific">Lampropedia hyalina DSM 16112</name>
    <dbReference type="NCBI Taxonomy" id="1122156"/>
    <lineage>
        <taxon>Bacteria</taxon>
        <taxon>Pseudomonadati</taxon>
        <taxon>Pseudomonadota</taxon>
        <taxon>Betaproteobacteria</taxon>
        <taxon>Burkholderiales</taxon>
        <taxon>Comamonadaceae</taxon>
        <taxon>Lampropedia</taxon>
    </lineage>
</organism>
<dbReference type="GO" id="GO:0008726">
    <property type="term" value="F:alkanesulfonate monooxygenase activity"/>
    <property type="evidence" value="ECO:0007669"/>
    <property type="project" value="TreeGrafter"/>
</dbReference>
<dbReference type="PANTHER" id="PTHR42847">
    <property type="entry name" value="ALKANESULFONATE MONOOXYGENASE"/>
    <property type="match status" value="1"/>
</dbReference>
<dbReference type="Pfam" id="PF00296">
    <property type="entry name" value="Bac_luciferase"/>
    <property type="match status" value="1"/>
</dbReference>
<keyword evidence="7" id="KW-1185">Reference proteome</keyword>
<proteinExistence type="predicted"/>
<dbReference type="EMBL" id="FQUZ01000050">
    <property type="protein sequence ID" value="SHF87713.1"/>
    <property type="molecule type" value="Genomic_DNA"/>
</dbReference>
<gene>
    <name evidence="6" type="ORF">SAMN02745117_02758</name>
</gene>
<name>A0A1M5F7Z8_9BURK</name>
<dbReference type="SUPFAM" id="SSF51679">
    <property type="entry name" value="Bacterial luciferase-like"/>
    <property type="match status" value="1"/>
</dbReference>
<dbReference type="Gene3D" id="3.20.20.30">
    <property type="entry name" value="Luciferase-like domain"/>
    <property type="match status" value="1"/>
</dbReference>
<evidence type="ECO:0000256" key="4">
    <source>
        <dbReference type="ARBA" id="ARBA00023033"/>
    </source>
</evidence>
<dbReference type="Proteomes" id="UP000184327">
    <property type="component" value="Unassembled WGS sequence"/>
</dbReference>
<keyword evidence="4 6" id="KW-0503">Monooxygenase</keyword>
<evidence type="ECO:0000313" key="6">
    <source>
        <dbReference type="EMBL" id="SHF87713.1"/>
    </source>
</evidence>
<dbReference type="InterPro" id="IPR050172">
    <property type="entry name" value="SsuD_RutA_monooxygenase"/>
</dbReference>
<dbReference type="GO" id="GO:0046306">
    <property type="term" value="P:alkanesulfonate catabolic process"/>
    <property type="evidence" value="ECO:0007669"/>
    <property type="project" value="TreeGrafter"/>
</dbReference>
<feature type="domain" description="Luciferase-like" evidence="5">
    <location>
        <begin position="37"/>
        <end position="344"/>
    </location>
</feature>
<dbReference type="PANTHER" id="PTHR42847:SF4">
    <property type="entry name" value="ALKANESULFONATE MONOOXYGENASE-RELATED"/>
    <property type="match status" value="1"/>
</dbReference>
<protein>
    <submittedName>
        <fullName evidence="6">Alkanesulfonate monooxygenase</fullName>
    </submittedName>
</protein>
<keyword evidence="2" id="KW-0288">FMN</keyword>
<reference evidence="6 7" key="1">
    <citation type="submission" date="2016-11" db="EMBL/GenBank/DDBJ databases">
        <authorList>
            <person name="Jaros S."/>
            <person name="Januszkiewicz K."/>
            <person name="Wedrychowicz H."/>
        </authorList>
    </citation>
    <scope>NUCLEOTIDE SEQUENCE [LARGE SCALE GENOMIC DNA]</scope>
    <source>
        <strain evidence="6 7">DSM 16112</strain>
    </source>
</reference>
<dbReference type="AlphaFoldDB" id="A0A1M5F7Z8"/>